<proteinExistence type="predicted"/>
<reference evidence="1" key="1">
    <citation type="submission" date="2020-10" db="EMBL/GenBank/DDBJ databases">
        <title>Paenihalocynthiibacter styelae gen. nov., sp. nov., isolated from stalked sea squirt Styela clava.</title>
        <authorList>
            <person name="Kim Y.-O."/>
            <person name="Yoon J.-H."/>
        </authorList>
    </citation>
    <scope>NUCLEOTIDE SEQUENCE</scope>
    <source>
        <strain evidence="1">MYP1-1</strain>
    </source>
</reference>
<evidence type="ECO:0000313" key="2">
    <source>
        <dbReference type="Proteomes" id="UP000640583"/>
    </source>
</evidence>
<organism evidence="1 2">
    <name type="scientific">Halocynthiibacter styelae</name>
    <dbReference type="NCBI Taxonomy" id="2761955"/>
    <lineage>
        <taxon>Bacteria</taxon>
        <taxon>Pseudomonadati</taxon>
        <taxon>Pseudomonadota</taxon>
        <taxon>Alphaproteobacteria</taxon>
        <taxon>Rhodobacterales</taxon>
        <taxon>Paracoccaceae</taxon>
        <taxon>Halocynthiibacter</taxon>
    </lineage>
</organism>
<dbReference type="EMBL" id="JADCKQ010000009">
    <property type="protein sequence ID" value="MBI1494504.1"/>
    <property type="molecule type" value="Genomic_DNA"/>
</dbReference>
<dbReference type="RefSeq" id="WP_228849263.1">
    <property type="nucleotide sequence ID" value="NZ_JADCKQ010000009.1"/>
</dbReference>
<evidence type="ECO:0000313" key="1">
    <source>
        <dbReference type="EMBL" id="MBI1494504.1"/>
    </source>
</evidence>
<sequence>MPVFKTLSDDDPLLLTSPLIRSVLKTAQYIEENGGIGLTPSGAFNRKFVLWAAGEFNWPGYSEEELFRVNKVLNEWDFPPVGDIHELLLGLKLARRYKGKLLLSKAGKSLTAAPGALFTELVPAFLFSVDHGAHLRRDSHLLGNWDIFLNVINVEADHGATRSALRETLYGAHDASGSIHDSISSDLYVTVLRPLCWAGLLKEDDGNSRFDEAFTKTELWRRTLRLNTDRDLKFRVIH</sequence>
<protein>
    <submittedName>
        <fullName evidence="1">Uncharacterized protein</fullName>
    </submittedName>
</protein>
<gene>
    <name evidence="1" type="ORF">H1D41_12725</name>
</gene>
<name>A0A8J7IE99_9RHOB</name>
<dbReference type="AlphaFoldDB" id="A0A8J7IE99"/>
<keyword evidence="2" id="KW-1185">Reference proteome</keyword>
<accession>A0A8J7IE99</accession>
<dbReference type="Proteomes" id="UP000640583">
    <property type="component" value="Unassembled WGS sequence"/>
</dbReference>
<comment type="caution">
    <text evidence="1">The sequence shown here is derived from an EMBL/GenBank/DDBJ whole genome shotgun (WGS) entry which is preliminary data.</text>
</comment>